<sequence>MRQFPRRTHQRETILQELARCKDHPTAEELYKRIKKKLPRISLATVYRNLETLANVGIIKKLEVSGRHNRFDWDTTDHDHVYCVKCHRIDNIDTVPRTLPLIEPTQLQGYHVTGCRIEFYGICPQCSQKHQTNRKGEQDMADTTCKTTPLNEKQRLVLEALAKTSEPCGSKELAAATGLETKQVSCQITALKNKGYVASPVRCKYEITQQGEGALA</sequence>
<keyword evidence="7" id="KW-0479">Metal-binding</keyword>
<comment type="cofactor">
    <cofactor evidence="8">
        <name>Mn(2+)</name>
        <dbReference type="ChEBI" id="CHEBI:29035"/>
    </cofactor>
    <cofactor evidence="8">
        <name>Fe(2+)</name>
        <dbReference type="ChEBI" id="CHEBI:29033"/>
    </cofactor>
    <text evidence="8">Binds 1 Mn(2+) or Fe(2+) ion per subunit.</text>
</comment>
<name>A0A7T5VC17_9BACT</name>
<keyword evidence="4" id="KW-0805">Transcription regulation</keyword>
<protein>
    <submittedName>
        <fullName evidence="9">Transcriptional repressor</fullName>
    </submittedName>
</protein>
<organism evidence="9 10">
    <name type="scientific">Desulfobulbus oligotrophicus</name>
    <dbReference type="NCBI Taxonomy" id="1909699"/>
    <lineage>
        <taxon>Bacteria</taxon>
        <taxon>Pseudomonadati</taxon>
        <taxon>Thermodesulfobacteriota</taxon>
        <taxon>Desulfobulbia</taxon>
        <taxon>Desulfobulbales</taxon>
        <taxon>Desulfobulbaceae</taxon>
        <taxon>Desulfobulbus</taxon>
    </lineage>
</organism>
<accession>A0A7T5VC17</accession>
<dbReference type="Gene3D" id="3.30.1490.190">
    <property type="match status" value="1"/>
</dbReference>
<dbReference type="Proteomes" id="UP000596092">
    <property type="component" value="Chromosome"/>
</dbReference>
<feature type="binding site" evidence="7">
    <location>
        <position position="86"/>
    </location>
    <ligand>
        <name>Zn(2+)</name>
        <dbReference type="ChEBI" id="CHEBI:29105"/>
    </ligand>
</feature>
<dbReference type="EMBL" id="CP054140">
    <property type="protein sequence ID" value="QQG65110.1"/>
    <property type="molecule type" value="Genomic_DNA"/>
</dbReference>
<gene>
    <name evidence="9" type="ORF">HP555_04110</name>
</gene>
<dbReference type="KEGG" id="dog:HP555_04110"/>
<evidence type="ECO:0000256" key="7">
    <source>
        <dbReference type="PIRSR" id="PIRSR602481-1"/>
    </source>
</evidence>
<dbReference type="RefSeq" id="WP_199263926.1">
    <property type="nucleotide sequence ID" value="NZ_CP054140.1"/>
</dbReference>
<evidence type="ECO:0000256" key="6">
    <source>
        <dbReference type="ARBA" id="ARBA00023163"/>
    </source>
</evidence>
<comment type="cofactor">
    <cofactor evidence="7">
        <name>Zn(2+)</name>
        <dbReference type="ChEBI" id="CHEBI:29105"/>
    </cofactor>
    <text evidence="7">Binds 1 zinc ion per subunit.</text>
</comment>
<evidence type="ECO:0000256" key="4">
    <source>
        <dbReference type="ARBA" id="ARBA00023015"/>
    </source>
</evidence>
<keyword evidence="2" id="KW-0678">Repressor</keyword>
<keyword evidence="3 7" id="KW-0862">Zinc</keyword>
<dbReference type="InterPro" id="IPR036388">
    <property type="entry name" value="WH-like_DNA-bd_sf"/>
</dbReference>
<dbReference type="InterPro" id="IPR043135">
    <property type="entry name" value="Fur_C"/>
</dbReference>
<dbReference type="SUPFAM" id="SSF46785">
    <property type="entry name" value="Winged helix' DNA-binding domain"/>
    <property type="match status" value="2"/>
</dbReference>
<dbReference type="Pfam" id="PF01475">
    <property type="entry name" value="FUR"/>
    <property type="match status" value="1"/>
</dbReference>
<evidence type="ECO:0000256" key="3">
    <source>
        <dbReference type="ARBA" id="ARBA00022833"/>
    </source>
</evidence>
<dbReference type="InterPro" id="IPR036390">
    <property type="entry name" value="WH_DNA-bd_sf"/>
</dbReference>
<evidence type="ECO:0000256" key="5">
    <source>
        <dbReference type="ARBA" id="ARBA00023125"/>
    </source>
</evidence>
<dbReference type="GO" id="GO:1900376">
    <property type="term" value="P:regulation of secondary metabolite biosynthetic process"/>
    <property type="evidence" value="ECO:0007669"/>
    <property type="project" value="TreeGrafter"/>
</dbReference>
<feature type="binding site" evidence="7">
    <location>
        <position position="83"/>
    </location>
    <ligand>
        <name>Zn(2+)</name>
        <dbReference type="ChEBI" id="CHEBI:29105"/>
    </ligand>
</feature>
<feature type="binding site" evidence="7">
    <location>
        <position position="126"/>
    </location>
    <ligand>
        <name>Zn(2+)</name>
        <dbReference type="ChEBI" id="CHEBI:29105"/>
    </ligand>
</feature>
<dbReference type="GO" id="GO:0008270">
    <property type="term" value="F:zinc ion binding"/>
    <property type="evidence" value="ECO:0007669"/>
    <property type="project" value="TreeGrafter"/>
</dbReference>
<dbReference type="PANTHER" id="PTHR33202:SF7">
    <property type="entry name" value="FERRIC UPTAKE REGULATION PROTEIN"/>
    <property type="match status" value="1"/>
</dbReference>
<dbReference type="InterPro" id="IPR002481">
    <property type="entry name" value="FUR"/>
</dbReference>
<dbReference type="GO" id="GO:0003700">
    <property type="term" value="F:DNA-binding transcription factor activity"/>
    <property type="evidence" value="ECO:0007669"/>
    <property type="project" value="InterPro"/>
</dbReference>
<dbReference type="AlphaFoldDB" id="A0A7T5VC17"/>
<keyword evidence="6" id="KW-0804">Transcription</keyword>
<evidence type="ECO:0000256" key="1">
    <source>
        <dbReference type="ARBA" id="ARBA00007957"/>
    </source>
</evidence>
<comment type="similarity">
    <text evidence="1">Belongs to the Fur family.</text>
</comment>
<evidence type="ECO:0000313" key="9">
    <source>
        <dbReference type="EMBL" id="QQG65110.1"/>
    </source>
</evidence>
<keyword evidence="10" id="KW-1185">Reference proteome</keyword>
<keyword evidence="5" id="KW-0238">DNA-binding</keyword>
<dbReference type="GO" id="GO:0045892">
    <property type="term" value="P:negative regulation of DNA-templated transcription"/>
    <property type="evidence" value="ECO:0007669"/>
    <property type="project" value="TreeGrafter"/>
</dbReference>
<evidence type="ECO:0000256" key="8">
    <source>
        <dbReference type="PIRSR" id="PIRSR602481-2"/>
    </source>
</evidence>
<dbReference type="Gene3D" id="1.10.10.10">
    <property type="entry name" value="Winged helix-like DNA-binding domain superfamily/Winged helix DNA-binding domain"/>
    <property type="match status" value="2"/>
</dbReference>
<reference evidence="9 10" key="1">
    <citation type="submission" date="2020-05" db="EMBL/GenBank/DDBJ databases">
        <title>Complete genome of Desulfobulbus oligotrophicus.</title>
        <authorList>
            <person name="Podar M."/>
        </authorList>
    </citation>
    <scope>NUCLEOTIDE SEQUENCE [LARGE SCALE GENOMIC DNA]</scope>
    <source>
        <strain evidence="9 10">Prop6</strain>
    </source>
</reference>
<proteinExistence type="inferred from homology"/>
<keyword evidence="8" id="KW-0408">Iron</keyword>
<feature type="binding site" evidence="7">
    <location>
        <position position="123"/>
    </location>
    <ligand>
        <name>Zn(2+)</name>
        <dbReference type="ChEBI" id="CHEBI:29105"/>
    </ligand>
</feature>
<feature type="binding site" evidence="8">
    <location>
        <position position="79"/>
    </location>
    <ligand>
        <name>Fe cation</name>
        <dbReference type="ChEBI" id="CHEBI:24875"/>
    </ligand>
</feature>
<dbReference type="CDD" id="cd07153">
    <property type="entry name" value="Fur_like"/>
    <property type="match status" value="1"/>
</dbReference>
<dbReference type="PANTHER" id="PTHR33202">
    <property type="entry name" value="ZINC UPTAKE REGULATION PROTEIN"/>
    <property type="match status" value="1"/>
</dbReference>
<evidence type="ECO:0000313" key="10">
    <source>
        <dbReference type="Proteomes" id="UP000596092"/>
    </source>
</evidence>
<evidence type="ECO:0000256" key="2">
    <source>
        <dbReference type="ARBA" id="ARBA00022491"/>
    </source>
</evidence>
<dbReference type="GO" id="GO:0000976">
    <property type="term" value="F:transcription cis-regulatory region binding"/>
    <property type="evidence" value="ECO:0007669"/>
    <property type="project" value="TreeGrafter"/>
</dbReference>